<dbReference type="GO" id="GO:0005783">
    <property type="term" value="C:endoplasmic reticulum"/>
    <property type="evidence" value="ECO:0007669"/>
    <property type="project" value="TreeGrafter"/>
</dbReference>
<dbReference type="GO" id="GO:0006829">
    <property type="term" value="P:zinc ion transport"/>
    <property type="evidence" value="ECO:0007669"/>
    <property type="project" value="InterPro"/>
</dbReference>
<dbReference type="AlphaFoldDB" id="A0A3B1AX23"/>
<dbReference type="Gene3D" id="1.20.1510.10">
    <property type="entry name" value="Cation efflux protein transmembrane domain"/>
    <property type="match status" value="1"/>
</dbReference>
<evidence type="ECO:0000256" key="5">
    <source>
        <dbReference type="ARBA" id="ARBA00023136"/>
    </source>
</evidence>
<sequence length="213" mass="22106">MAITAITTNALVTVLKLATAVAGGSASMMNEALRSLMSTISQGLLFPGSGGSDHDQKKYLRSTAGLFSIGAGLGLAHTWHVWHNLGNGQEPVLVEIFGMFFDPLGLGLIVLGIAFIIEGRAFLITLKAFLVAMRQDGATNPCSYLLEAKNPTLVAVTLGNLVAMIGLALAIMGIGLTAVTGNGIWDVGFSALIAIMLGGLAFYLGLVNCKKAL</sequence>
<keyword evidence="3 6" id="KW-0812">Transmembrane</keyword>
<evidence type="ECO:0000256" key="3">
    <source>
        <dbReference type="ARBA" id="ARBA00022692"/>
    </source>
</evidence>
<comment type="subcellular location">
    <subcellularLocation>
        <location evidence="1">Membrane</location>
        <topology evidence="1">Multi-pass membrane protein</topology>
    </subcellularLocation>
</comment>
<dbReference type="EMBL" id="UOFX01000035">
    <property type="protein sequence ID" value="VAX08312.1"/>
    <property type="molecule type" value="Genomic_DNA"/>
</dbReference>
<protein>
    <submittedName>
        <fullName evidence="7">Uncharacterized protein</fullName>
    </submittedName>
</protein>
<gene>
    <name evidence="7" type="ORF">MNBD_GAMMA26-527</name>
</gene>
<dbReference type="InterPro" id="IPR040177">
    <property type="entry name" value="SLC30A9"/>
</dbReference>
<accession>A0A3B1AX23</accession>
<evidence type="ECO:0000256" key="2">
    <source>
        <dbReference type="ARBA" id="ARBA00022448"/>
    </source>
</evidence>
<keyword evidence="5 6" id="KW-0472">Membrane</keyword>
<dbReference type="SUPFAM" id="SSF161111">
    <property type="entry name" value="Cation efflux protein transmembrane domain-like"/>
    <property type="match status" value="1"/>
</dbReference>
<feature type="transmembrane region" description="Helical" evidence="6">
    <location>
        <begin position="94"/>
        <end position="117"/>
    </location>
</feature>
<feature type="transmembrane region" description="Helical" evidence="6">
    <location>
        <begin position="187"/>
        <end position="207"/>
    </location>
</feature>
<dbReference type="PANTHER" id="PTHR13414">
    <property type="entry name" value="HUEL-CATION TRANSPORTER"/>
    <property type="match status" value="1"/>
</dbReference>
<organism evidence="7">
    <name type="scientific">hydrothermal vent metagenome</name>
    <dbReference type="NCBI Taxonomy" id="652676"/>
    <lineage>
        <taxon>unclassified sequences</taxon>
        <taxon>metagenomes</taxon>
        <taxon>ecological metagenomes</taxon>
    </lineage>
</organism>
<evidence type="ECO:0000256" key="6">
    <source>
        <dbReference type="SAM" id="Phobius"/>
    </source>
</evidence>
<dbReference type="InterPro" id="IPR027469">
    <property type="entry name" value="Cation_efflux_TMD_sf"/>
</dbReference>
<keyword evidence="2" id="KW-0813">Transport</keyword>
<name>A0A3B1AX23_9ZZZZ</name>
<dbReference type="GO" id="GO:0016020">
    <property type="term" value="C:membrane"/>
    <property type="evidence" value="ECO:0007669"/>
    <property type="project" value="UniProtKB-SubCell"/>
</dbReference>
<dbReference type="PANTHER" id="PTHR13414:SF9">
    <property type="entry name" value="PROTON-COUPLED ZINC ANTIPORTER SLC30A9, MITOCHONDRIAL"/>
    <property type="match status" value="1"/>
</dbReference>
<evidence type="ECO:0000256" key="1">
    <source>
        <dbReference type="ARBA" id="ARBA00004141"/>
    </source>
</evidence>
<feature type="transmembrane region" description="Helical" evidence="6">
    <location>
        <begin position="153"/>
        <end position="175"/>
    </location>
</feature>
<evidence type="ECO:0000313" key="7">
    <source>
        <dbReference type="EMBL" id="VAX08312.1"/>
    </source>
</evidence>
<proteinExistence type="predicted"/>
<keyword evidence="4 6" id="KW-1133">Transmembrane helix</keyword>
<feature type="transmembrane region" description="Helical" evidence="6">
    <location>
        <begin position="64"/>
        <end position="82"/>
    </location>
</feature>
<evidence type="ECO:0000256" key="4">
    <source>
        <dbReference type="ARBA" id="ARBA00022989"/>
    </source>
</evidence>
<dbReference type="GO" id="GO:0006882">
    <property type="term" value="P:intracellular zinc ion homeostasis"/>
    <property type="evidence" value="ECO:0007669"/>
    <property type="project" value="TreeGrafter"/>
</dbReference>
<dbReference type="GO" id="GO:0008324">
    <property type="term" value="F:monoatomic cation transmembrane transporter activity"/>
    <property type="evidence" value="ECO:0007669"/>
    <property type="project" value="InterPro"/>
</dbReference>
<reference evidence="7" key="1">
    <citation type="submission" date="2018-06" db="EMBL/GenBank/DDBJ databases">
        <authorList>
            <person name="Zhirakovskaya E."/>
        </authorList>
    </citation>
    <scope>NUCLEOTIDE SEQUENCE</scope>
</reference>